<dbReference type="GO" id="GO:0016301">
    <property type="term" value="F:kinase activity"/>
    <property type="evidence" value="ECO:0007669"/>
    <property type="project" value="UniProtKB-KW"/>
</dbReference>
<organism evidence="13 14">
    <name type="scientific">Actinokineospora soli</name>
    <dbReference type="NCBI Taxonomy" id="1048753"/>
    <lineage>
        <taxon>Bacteria</taxon>
        <taxon>Bacillati</taxon>
        <taxon>Actinomycetota</taxon>
        <taxon>Actinomycetes</taxon>
        <taxon>Pseudonocardiales</taxon>
        <taxon>Pseudonocardiaceae</taxon>
        <taxon>Actinokineospora</taxon>
    </lineage>
</organism>
<evidence type="ECO:0000256" key="3">
    <source>
        <dbReference type="ARBA" id="ARBA00022553"/>
    </source>
</evidence>
<keyword evidence="5" id="KW-0547">Nucleotide-binding</keyword>
<dbReference type="InterPro" id="IPR036890">
    <property type="entry name" value="HATPase_C_sf"/>
</dbReference>
<feature type="transmembrane region" description="Helical" evidence="10">
    <location>
        <begin position="47"/>
        <end position="62"/>
    </location>
</feature>
<dbReference type="InterPro" id="IPR003594">
    <property type="entry name" value="HATPase_dom"/>
</dbReference>
<keyword evidence="7" id="KW-0067">ATP-binding</keyword>
<evidence type="ECO:0000313" key="14">
    <source>
        <dbReference type="Proteomes" id="UP001596512"/>
    </source>
</evidence>
<evidence type="ECO:0000256" key="1">
    <source>
        <dbReference type="ARBA" id="ARBA00000085"/>
    </source>
</evidence>
<reference evidence="14" key="1">
    <citation type="journal article" date="2019" name="Int. J. Syst. Evol. Microbiol.">
        <title>The Global Catalogue of Microorganisms (GCM) 10K type strain sequencing project: providing services to taxonomists for standard genome sequencing and annotation.</title>
        <authorList>
            <consortium name="The Broad Institute Genomics Platform"/>
            <consortium name="The Broad Institute Genome Sequencing Center for Infectious Disease"/>
            <person name="Wu L."/>
            <person name="Ma J."/>
        </authorList>
    </citation>
    <scope>NUCLEOTIDE SEQUENCE [LARGE SCALE GENOMIC DNA]</scope>
    <source>
        <strain evidence="14">JCM 17695</strain>
    </source>
</reference>
<keyword evidence="10" id="KW-1133">Transmembrane helix</keyword>
<feature type="region of interest" description="Disordered" evidence="9">
    <location>
        <begin position="338"/>
        <end position="388"/>
    </location>
</feature>
<dbReference type="PANTHER" id="PTHR24421">
    <property type="entry name" value="NITRATE/NITRITE SENSOR PROTEIN NARX-RELATED"/>
    <property type="match status" value="1"/>
</dbReference>
<evidence type="ECO:0000256" key="7">
    <source>
        <dbReference type="ARBA" id="ARBA00022840"/>
    </source>
</evidence>
<feature type="domain" description="Histidine kinase/HSP90-like ATPase" evidence="11">
    <location>
        <begin position="300"/>
        <end position="342"/>
    </location>
</feature>
<dbReference type="InterPro" id="IPR050482">
    <property type="entry name" value="Sensor_HK_TwoCompSys"/>
</dbReference>
<keyword evidence="4" id="KW-0808">Transferase</keyword>
<feature type="transmembrane region" description="Helical" evidence="10">
    <location>
        <begin position="69"/>
        <end position="87"/>
    </location>
</feature>
<dbReference type="Pfam" id="PF02518">
    <property type="entry name" value="HATPase_c"/>
    <property type="match status" value="1"/>
</dbReference>
<dbReference type="EC" id="2.7.13.3" evidence="2"/>
<dbReference type="EMBL" id="JBHTEY010000004">
    <property type="protein sequence ID" value="MFC7617910.1"/>
    <property type="molecule type" value="Genomic_DNA"/>
</dbReference>
<gene>
    <name evidence="13" type="ORF">ACFQV2_35385</name>
</gene>
<comment type="caution">
    <text evidence="13">The sequence shown here is derived from an EMBL/GenBank/DDBJ whole genome shotgun (WGS) entry which is preliminary data.</text>
</comment>
<proteinExistence type="predicted"/>
<keyword evidence="10" id="KW-0812">Transmembrane</keyword>
<name>A0ABW2TVK3_9PSEU</name>
<comment type="catalytic activity">
    <reaction evidence="1">
        <text>ATP + protein L-histidine = ADP + protein N-phospho-L-histidine.</text>
        <dbReference type="EC" id="2.7.13.3"/>
    </reaction>
</comment>
<sequence>MGVADAVREWRARYPQILETALPVAIVATVLLAAATRDDPARRPLDALGVLLVLAANLPLLVRRRVPIAVLLACSAGVLAFSLAGYWESLVGWGVLVALYTVATAHPPRVGLPLTALAWAVNSTSGLIGGEGPALLIVVLGGGLTVPAWALGHVRQLLTERNLQLAVLTERLAQDRVRQRQRAVMEERVRIARELHDVVAHHMSVISVQAGLARYVIESDPATAAAALRTVASTSSEALEDLRRTLRLLRVEGPAGEPGAVASAERGLDRLAERVSAAGLPVAVTVTGTPWPLNPGADLSVFRVVQESLTNALKHAGPATAEVALAYETDRLVVRISDNGRGEAGNPAGNTASSECANAPPSTAGRFPRALRRTADSRSFSPSPIRRR</sequence>
<feature type="domain" description="Signal transduction histidine kinase subgroup 3 dimerisation and phosphoacceptor" evidence="12">
    <location>
        <begin position="187"/>
        <end position="250"/>
    </location>
</feature>
<dbReference type="PANTHER" id="PTHR24421:SF10">
    <property type="entry name" value="NITRATE_NITRITE SENSOR PROTEIN NARQ"/>
    <property type="match status" value="1"/>
</dbReference>
<accession>A0ABW2TVK3</accession>
<evidence type="ECO:0000256" key="9">
    <source>
        <dbReference type="SAM" id="MobiDB-lite"/>
    </source>
</evidence>
<feature type="transmembrane region" description="Helical" evidence="10">
    <location>
        <begin position="134"/>
        <end position="152"/>
    </location>
</feature>
<evidence type="ECO:0000259" key="11">
    <source>
        <dbReference type="Pfam" id="PF02518"/>
    </source>
</evidence>
<keyword evidence="10" id="KW-0472">Membrane</keyword>
<evidence type="ECO:0000256" key="6">
    <source>
        <dbReference type="ARBA" id="ARBA00022777"/>
    </source>
</evidence>
<evidence type="ECO:0000256" key="2">
    <source>
        <dbReference type="ARBA" id="ARBA00012438"/>
    </source>
</evidence>
<dbReference type="Gene3D" id="1.20.5.1930">
    <property type="match status" value="1"/>
</dbReference>
<evidence type="ECO:0000259" key="12">
    <source>
        <dbReference type="Pfam" id="PF07730"/>
    </source>
</evidence>
<keyword evidence="6 13" id="KW-0418">Kinase</keyword>
<evidence type="ECO:0000256" key="5">
    <source>
        <dbReference type="ARBA" id="ARBA00022741"/>
    </source>
</evidence>
<dbReference type="Proteomes" id="UP001596512">
    <property type="component" value="Unassembled WGS sequence"/>
</dbReference>
<keyword evidence="8" id="KW-0902">Two-component regulatory system</keyword>
<evidence type="ECO:0000256" key="10">
    <source>
        <dbReference type="SAM" id="Phobius"/>
    </source>
</evidence>
<evidence type="ECO:0000256" key="8">
    <source>
        <dbReference type="ARBA" id="ARBA00023012"/>
    </source>
</evidence>
<dbReference type="Gene3D" id="3.30.565.10">
    <property type="entry name" value="Histidine kinase-like ATPase, C-terminal domain"/>
    <property type="match status" value="1"/>
</dbReference>
<dbReference type="InterPro" id="IPR011712">
    <property type="entry name" value="Sig_transdc_His_kin_sub3_dim/P"/>
</dbReference>
<feature type="transmembrane region" description="Helical" evidence="10">
    <location>
        <begin position="17"/>
        <end position="35"/>
    </location>
</feature>
<evidence type="ECO:0000256" key="4">
    <source>
        <dbReference type="ARBA" id="ARBA00022679"/>
    </source>
</evidence>
<dbReference type="CDD" id="cd16917">
    <property type="entry name" value="HATPase_UhpB-NarQ-NarX-like"/>
    <property type="match status" value="1"/>
</dbReference>
<dbReference type="SUPFAM" id="SSF55874">
    <property type="entry name" value="ATPase domain of HSP90 chaperone/DNA topoisomerase II/histidine kinase"/>
    <property type="match status" value="1"/>
</dbReference>
<evidence type="ECO:0000313" key="13">
    <source>
        <dbReference type="EMBL" id="MFC7617910.1"/>
    </source>
</evidence>
<protein>
    <recommendedName>
        <fullName evidence="2">histidine kinase</fullName>
        <ecNumber evidence="2">2.7.13.3</ecNumber>
    </recommendedName>
</protein>
<feature type="compositionally biased region" description="Low complexity" evidence="9">
    <location>
        <begin position="377"/>
        <end position="388"/>
    </location>
</feature>
<keyword evidence="3" id="KW-0597">Phosphoprotein</keyword>
<dbReference type="Pfam" id="PF07730">
    <property type="entry name" value="HisKA_3"/>
    <property type="match status" value="1"/>
</dbReference>
<keyword evidence="14" id="KW-1185">Reference proteome</keyword>